<dbReference type="AlphaFoldDB" id="A0A2G5HP42"/>
<dbReference type="OrthoDB" id="10427912at2759"/>
<feature type="signal peptide" evidence="1">
    <location>
        <begin position="1"/>
        <end position="17"/>
    </location>
</feature>
<proteinExistence type="predicted"/>
<organism evidence="2 4">
    <name type="scientific">Cercospora beticola</name>
    <name type="common">Sugarbeet leaf spot fungus</name>
    <dbReference type="NCBI Taxonomy" id="122368"/>
    <lineage>
        <taxon>Eukaryota</taxon>
        <taxon>Fungi</taxon>
        <taxon>Dikarya</taxon>
        <taxon>Ascomycota</taxon>
        <taxon>Pezizomycotina</taxon>
        <taxon>Dothideomycetes</taxon>
        <taxon>Dothideomycetidae</taxon>
        <taxon>Mycosphaerellales</taxon>
        <taxon>Mycosphaerellaceae</taxon>
        <taxon>Cercospora</taxon>
    </lineage>
</organism>
<reference evidence="3 5" key="2">
    <citation type="submission" date="2023-09" db="EMBL/GenBank/DDBJ databases">
        <title>Complete-Gapless Cercospora beticola genome.</title>
        <authorList>
            <person name="Wyatt N.A."/>
            <person name="Spanner R.E."/>
            <person name="Bolton M.D."/>
        </authorList>
    </citation>
    <scope>NUCLEOTIDE SEQUENCE [LARGE SCALE GENOMIC DNA]</scope>
    <source>
        <strain evidence="3">Cb09-40</strain>
    </source>
</reference>
<evidence type="ECO:0000313" key="4">
    <source>
        <dbReference type="Proteomes" id="UP000230605"/>
    </source>
</evidence>
<feature type="chain" id="PRO_5013787842" evidence="1">
    <location>
        <begin position="18"/>
        <end position="140"/>
    </location>
</feature>
<protein>
    <submittedName>
        <fullName evidence="2">Uncharacterized protein</fullName>
    </submittedName>
</protein>
<dbReference type="EMBL" id="LKMD01000105">
    <property type="protein sequence ID" value="PIA93972.1"/>
    <property type="molecule type" value="Genomic_DNA"/>
</dbReference>
<reference evidence="2 4" key="1">
    <citation type="submission" date="2015-10" db="EMBL/GenBank/DDBJ databases">
        <title>The cercosporin biosynthetic gene cluster was horizontally transferred to several fungal lineages and shown to be expanded in Cercospora beticola based on microsynteny with recipient genomes.</title>
        <authorList>
            <person name="De Jonge R."/>
            <person name="Ebert M.K."/>
            <person name="Suttle J.C."/>
            <person name="Jurick Ii W.M."/>
            <person name="Secor G.A."/>
            <person name="Thomma B.P."/>
            <person name="Van De Peer Y."/>
            <person name="Bolton M.D."/>
        </authorList>
    </citation>
    <scope>NUCLEOTIDE SEQUENCE [LARGE SCALE GENOMIC DNA]</scope>
    <source>
        <strain evidence="2 4">09-40</strain>
    </source>
</reference>
<keyword evidence="1" id="KW-0732">Signal</keyword>
<evidence type="ECO:0000313" key="3">
    <source>
        <dbReference type="EMBL" id="WPB01733.1"/>
    </source>
</evidence>
<gene>
    <name evidence="2" type="ORF">CB0940_04488</name>
    <name evidence="3" type="ORF">RHO25_006364</name>
</gene>
<evidence type="ECO:0000313" key="5">
    <source>
        <dbReference type="Proteomes" id="UP001302367"/>
    </source>
</evidence>
<evidence type="ECO:0000313" key="2">
    <source>
        <dbReference type="EMBL" id="PIA93972.1"/>
    </source>
</evidence>
<dbReference type="Proteomes" id="UP001302367">
    <property type="component" value="Chromosome 4"/>
</dbReference>
<sequence>MHISALFSAVFIGAALAAKSCRQCDCTFTWSKADPRPRIAPSSQAQVQSKAERWLDLYVANSDYEDFQIKPAVGASCPADTSLPCDSYTADFKAWRLCQNGGSFVCSQDDDGGNYNMKCTCTQSVDCRGNCRKGCPALPN</sequence>
<accession>A0A2G5HP42</accession>
<dbReference type="Proteomes" id="UP000230605">
    <property type="component" value="Chromosome 4"/>
</dbReference>
<dbReference type="EMBL" id="CP134187">
    <property type="protein sequence ID" value="WPB01733.1"/>
    <property type="molecule type" value="Genomic_DNA"/>
</dbReference>
<evidence type="ECO:0000256" key="1">
    <source>
        <dbReference type="SAM" id="SignalP"/>
    </source>
</evidence>
<name>A0A2G5HP42_CERBT</name>
<keyword evidence="5" id="KW-1185">Reference proteome</keyword>